<dbReference type="Pfam" id="PF00646">
    <property type="entry name" value="F-box"/>
    <property type="match status" value="1"/>
</dbReference>
<reference evidence="2 3" key="1">
    <citation type="submission" date="2015-01" db="EMBL/GenBank/DDBJ databases">
        <title>The Genome Sequence of Exophiala mesophila CBS40295.</title>
        <authorList>
            <consortium name="The Broad Institute Genomics Platform"/>
            <person name="Cuomo C."/>
            <person name="de Hoog S."/>
            <person name="Gorbushina A."/>
            <person name="Stielow B."/>
            <person name="Teixiera M."/>
            <person name="Abouelleil A."/>
            <person name="Chapman S.B."/>
            <person name="Priest M."/>
            <person name="Young S.K."/>
            <person name="Wortman J."/>
            <person name="Nusbaum C."/>
            <person name="Birren B."/>
        </authorList>
    </citation>
    <scope>NUCLEOTIDE SEQUENCE [LARGE SCALE GENOMIC DNA]</scope>
    <source>
        <strain evidence="2 3">CBS 40295</strain>
    </source>
</reference>
<dbReference type="InterPro" id="IPR001810">
    <property type="entry name" value="F-box_dom"/>
</dbReference>
<evidence type="ECO:0000313" key="2">
    <source>
        <dbReference type="EMBL" id="KIV90563.1"/>
    </source>
</evidence>
<name>A0A0D1ZUV1_EXOME</name>
<dbReference type="Proteomes" id="UP000054302">
    <property type="component" value="Unassembled WGS sequence"/>
</dbReference>
<dbReference type="EMBL" id="KN847524">
    <property type="protein sequence ID" value="KIV90563.1"/>
    <property type="molecule type" value="Genomic_DNA"/>
</dbReference>
<dbReference type="VEuPathDB" id="FungiDB:PV10_07851"/>
<dbReference type="STRING" id="212818.A0A0D1ZUV1"/>
<gene>
    <name evidence="2" type="ORF">PV10_07851</name>
</gene>
<dbReference type="PROSITE" id="PS50181">
    <property type="entry name" value="FBOX"/>
    <property type="match status" value="1"/>
</dbReference>
<proteinExistence type="predicted"/>
<dbReference type="SUPFAM" id="SSF81383">
    <property type="entry name" value="F-box domain"/>
    <property type="match status" value="1"/>
</dbReference>
<dbReference type="RefSeq" id="XP_016222137.1">
    <property type="nucleotide sequence ID" value="XM_016372805.1"/>
</dbReference>
<accession>A0A0D1ZUV1</accession>
<dbReference type="OrthoDB" id="10276644at2759"/>
<organism evidence="2 3">
    <name type="scientific">Exophiala mesophila</name>
    <name type="common">Black yeast-like fungus</name>
    <dbReference type="NCBI Taxonomy" id="212818"/>
    <lineage>
        <taxon>Eukaryota</taxon>
        <taxon>Fungi</taxon>
        <taxon>Dikarya</taxon>
        <taxon>Ascomycota</taxon>
        <taxon>Pezizomycotina</taxon>
        <taxon>Eurotiomycetes</taxon>
        <taxon>Chaetothyriomycetidae</taxon>
        <taxon>Chaetothyriales</taxon>
        <taxon>Herpotrichiellaceae</taxon>
        <taxon>Exophiala</taxon>
    </lineage>
</organism>
<dbReference type="HOGENOM" id="CLU_591874_0_0_1"/>
<evidence type="ECO:0000259" key="1">
    <source>
        <dbReference type="PROSITE" id="PS50181"/>
    </source>
</evidence>
<keyword evidence="3" id="KW-1185">Reference proteome</keyword>
<sequence length="462" mass="53321">MSLSELPHELLVLIFQTLDSSSLRHVRLLNKACASAAAIPLFHTIHLRPLHRSWRRIDCVSTASHLQKHVRSVHLNTDVLNPNHGQQLRSHGFRTLILQKSYTSISGLAVRTISEEQIDALYLAYMDILREQVAFESIRPTDIRSVLTSFPHLQEICCQRNGCDYEPLLSSFILSPAWPVARSPFRHFYRVCMSLQLESLTLDPLSWGDILYPFTQTEQELRMTRTQKLKLGLNNESFDRDQLMQPQHLKRLVTYLSLFSKLQHLSIHLGTLTRQPRSPRSPPQNKISNAVTGMIFPTLKHVSFCSFNTEISPLLAFLRNHSATLHHLHLEDVTILPNILSASGEDSVMELFGEIRDACNLQTVTLSGTFTNLRDEAWEVRDDKKSPECLCVKLEMYMARKGKWPIGDSPAHYQRQRLDRAEWLEEIEYTMQSSESHTEYLTFEVDDSWQDLSWQWATHLLL</sequence>
<protein>
    <recommendedName>
        <fullName evidence="1">F-box domain-containing protein</fullName>
    </recommendedName>
</protein>
<dbReference type="InterPro" id="IPR036047">
    <property type="entry name" value="F-box-like_dom_sf"/>
</dbReference>
<feature type="domain" description="F-box" evidence="1">
    <location>
        <begin position="1"/>
        <end position="57"/>
    </location>
</feature>
<dbReference type="GeneID" id="27325696"/>
<dbReference type="AlphaFoldDB" id="A0A0D1ZUV1"/>
<evidence type="ECO:0000313" key="3">
    <source>
        <dbReference type="Proteomes" id="UP000054302"/>
    </source>
</evidence>